<evidence type="ECO:0000313" key="3">
    <source>
        <dbReference type="EMBL" id="CAD9818696.1"/>
    </source>
</evidence>
<dbReference type="InterPro" id="IPR050600">
    <property type="entry name" value="SETD3_SETD6_MTase"/>
</dbReference>
<feature type="chain" id="PRO_5031426627" description="SET domain-containing protein" evidence="1">
    <location>
        <begin position="25"/>
        <end position="419"/>
    </location>
</feature>
<reference evidence="3" key="1">
    <citation type="submission" date="2021-01" db="EMBL/GenBank/DDBJ databases">
        <authorList>
            <person name="Corre E."/>
            <person name="Pelletier E."/>
            <person name="Niang G."/>
            <person name="Scheremetjew M."/>
            <person name="Finn R."/>
            <person name="Kale V."/>
            <person name="Holt S."/>
            <person name="Cochrane G."/>
            <person name="Meng A."/>
            <person name="Brown T."/>
            <person name="Cohen L."/>
        </authorList>
    </citation>
    <scope>NUCLEOTIDE SEQUENCE</scope>
    <source>
        <strain evidence="3">CCMP2084</strain>
    </source>
</reference>
<dbReference type="PROSITE" id="PS50280">
    <property type="entry name" value="SET"/>
    <property type="match status" value="1"/>
</dbReference>
<dbReference type="InterPro" id="IPR001214">
    <property type="entry name" value="SET_dom"/>
</dbReference>
<dbReference type="PANTHER" id="PTHR13271:SF137">
    <property type="entry name" value="SET DOMAIN-CONTAINING PROTEIN"/>
    <property type="match status" value="1"/>
</dbReference>
<gene>
    <name evidence="3" type="ORF">ASEP1449_LOCUS10528</name>
</gene>
<accession>A0A7S2XNS7</accession>
<evidence type="ECO:0000256" key="1">
    <source>
        <dbReference type="SAM" id="SignalP"/>
    </source>
</evidence>
<dbReference type="GO" id="GO:0016279">
    <property type="term" value="F:protein-lysine N-methyltransferase activity"/>
    <property type="evidence" value="ECO:0007669"/>
    <property type="project" value="TreeGrafter"/>
</dbReference>
<sequence>MGIFCGRNYKMRLLLFFALPVVSCLSLGKWFSAQKERIMDKIINGGVKVKDMDQQHRDLIEWIRSHPEGFVHEHLEIRASNPEDPASGYGLFVKDNVTEGEVLYSVPWDLILKPKDFEKYESDHIPLLSCGTIRALIHEVKLGDKSNFGHYLKDFHNWKREHNLLSDWSETGQNLFGLIVGDELPPFKFRRSKVLQKWVDYCGGTDDPLEEKAALFVATRAEDYFLIPLFELVNHRNGNMNHKHTNKRVDVVNFEKADGVATRDIAAGEEIYYTYYMCDMCGNFRTNGYGVADVLQNFGFVESMPQRWYLGESTFFDLDYTRDGQQLELRWFDLHQYMPTEDDRLMFAEELKRLYELEDFLKRESKVLYSVPEQEHQMACRYYDALVQALKSAAHATAEWKFEDYGIPQDELLFTAPFG</sequence>
<dbReference type="PANTHER" id="PTHR13271">
    <property type="entry name" value="UNCHARACTERIZED PUTATIVE METHYLTRANSFERASE"/>
    <property type="match status" value="1"/>
</dbReference>
<evidence type="ECO:0000259" key="2">
    <source>
        <dbReference type="PROSITE" id="PS50280"/>
    </source>
</evidence>
<dbReference type="SUPFAM" id="SSF82199">
    <property type="entry name" value="SET domain"/>
    <property type="match status" value="1"/>
</dbReference>
<proteinExistence type="predicted"/>
<name>A0A7S2XNS7_9STRA</name>
<protein>
    <recommendedName>
        <fullName evidence="2">SET domain-containing protein</fullName>
    </recommendedName>
</protein>
<dbReference type="EMBL" id="HBHQ01015770">
    <property type="protein sequence ID" value="CAD9818696.1"/>
    <property type="molecule type" value="Transcribed_RNA"/>
</dbReference>
<dbReference type="AlphaFoldDB" id="A0A7S2XNS7"/>
<dbReference type="Pfam" id="PF00856">
    <property type="entry name" value="SET"/>
    <property type="match status" value="1"/>
</dbReference>
<dbReference type="Gene3D" id="3.90.1410.10">
    <property type="entry name" value="set domain protein methyltransferase, domain 1"/>
    <property type="match status" value="1"/>
</dbReference>
<feature type="signal peptide" evidence="1">
    <location>
        <begin position="1"/>
        <end position="24"/>
    </location>
</feature>
<feature type="domain" description="SET" evidence="2">
    <location>
        <begin position="73"/>
        <end position="276"/>
    </location>
</feature>
<dbReference type="InterPro" id="IPR046341">
    <property type="entry name" value="SET_dom_sf"/>
</dbReference>
<keyword evidence="1" id="KW-0732">Signal</keyword>
<organism evidence="3">
    <name type="scientific">Attheya septentrionalis</name>
    <dbReference type="NCBI Taxonomy" id="420275"/>
    <lineage>
        <taxon>Eukaryota</taxon>
        <taxon>Sar</taxon>
        <taxon>Stramenopiles</taxon>
        <taxon>Ochrophyta</taxon>
        <taxon>Bacillariophyta</taxon>
        <taxon>Coscinodiscophyceae</taxon>
        <taxon>Chaetocerotophycidae</taxon>
        <taxon>Chaetocerotales</taxon>
        <taxon>Attheyaceae</taxon>
        <taxon>Attheya</taxon>
    </lineage>
</organism>